<dbReference type="Pfam" id="PF02585">
    <property type="entry name" value="PIG-L"/>
    <property type="match status" value="1"/>
</dbReference>
<dbReference type="RefSeq" id="WP_162628955.1">
    <property type="nucleotide sequence ID" value="NZ_BJZR01000027.1"/>
</dbReference>
<gene>
    <name evidence="3" type="ORF">KFL01_12690</name>
</gene>
<keyword evidence="2" id="KW-1133">Transmembrane helix</keyword>
<comment type="caution">
    <text evidence="3">The sequence shown here is derived from an EMBL/GenBank/DDBJ whole genome shotgun (WGS) entry which is preliminary data.</text>
</comment>
<dbReference type="InterPro" id="IPR003737">
    <property type="entry name" value="GlcNAc_PI_deacetylase-related"/>
</dbReference>
<dbReference type="Gene3D" id="3.40.50.10320">
    <property type="entry name" value="LmbE-like"/>
    <property type="match status" value="1"/>
</dbReference>
<dbReference type="PANTHER" id="PTHR12993">
    <property type="entry name" value="N-ACETYLGLUCOSAMINYL-PHOSPHATIDYLINOSITOL DE-N-ACETYLASE-RELATED"/>
    <property type="match status" value="1"/>
</dbReference>
<dbReference type="EMBL" id="BJZR01000027">
    <property type="protein sequence ID" value="GEO91963.1"/>
    <property type="molecule type" value="Genomic_DNA"/>
</dbReference>
<keyword evidence="4" id="KW-1185">Reference proteome</keyword>
<protein>
    <submittedName>
        <fullName evidence="3">PIG-L domain-containing protein</fullName>
    </submittedName>
</protein>
<reference evidence="3 4" key="1">
    <citation type="submission" date="2019-07" db="EMBL/GenBank/DDBJ databases">
        <title>Whole genome shotgun sequence of Kocuria flava NBRC 107626.</title>
        <authorList>
            <person name="Hosoyama A."/>
            <person name="Uohara A."/>
            <person name="Ohji S."/>
            <person name="Ichikawa N."/>
        </authorList>
    </citation>
    <scope>NUCLEOTIDE SEQUENCE [LARGE SCALE GENOMIC DNA]</scope>
    <source>
        <strain evidence="3 4">NBRC 107626</strain>
    </source>
</reference>
<organism evidence="3 4">
    <name type="scientific">Kocuria flava</name>
    <dbReference type="NCBI Taxonomy" id="446860"/>
    <lineage>
        <taxon>Bacteria</taxon>
        <taxon>Bacillati</taxon>
        <taxon>Actinomycetota</taxon>
        <taxon>Actinomycetes</taxon>
        <taxon>Micrococcales</taxon>
        <taxon>Micrococcaceae</taxon>
        <taxon>Kocuria</taxon>
    </lineage>
</organism>
<sequence length="303" mass="32309">MLPSVVGAALSAAVLAYVLSKGTYLRHARGIRTMRAVRNGIAAVFSVLLALNVWCVVAMPENVLLCDIIAAATLLATAVLAAVIAERRIPARDVTQRRKVLAVGAHPDDLELACGGTLAKLVDTGHEVRGLVMSSGEVGGNAGVRPDEARHGAAFLGLSALRVHDFPDTQLETVSNEMVRAIETAIKDFGPDVIFTHSAHDQHQDHYAVHQATLRAARAHHSILCFESPSVTRDFDPSVFVDINGYVDVKVEAVLSHRNQAGKPYMTPGRVRGMAAFRGAQAKNSNAEAFESVRLLGSAIGDL</sequence>
<keyword evidence="2" id="KW-0472">Membrane</keyword>
<accession>A0ABQ0X5I9</accession>
<keyword evidence="1" id="KW-0862">Zinc</keyword>
<name>A0ABQ0X5I9_9MICC</name>
<feature type="transmembrane region" description="Helical" evidence="2">
    <location>
        <begin position="36"/>
        <end position="57"/>
    </location>
</feature>
<evidence type="ECO:0000256" key="2">
    <source>
        <dbReference type="SAM" id="Phobius"/>
    </source>
</evidence>
<proteinExistence type="predicted"/>
<dbReference type="PANTHER" id="PTHR12993:SF11">
    <property type="entry name" value="N-ACETYLGLUCOSAMINYL-PHOSPHATIDYLINOSITOL DE-N-ACETYLASE"/>
    <property type="match status" value="1"/>
</dbReference>
<dbReference type="Proteomes" id="UP000321155">
    <property type="component" value="Unassembled WGS sequence"/>
</dbReference>
<feature type="transmembrane region" description="Helical" evidence="2">
    <location>
        <begin position="64"/>
        <end position="85"/>
    </location>
</feature>
<evidence type="ECO:0000313" key="4">
    <source>
        <dbReference type="Proteomes" id="UP000321155"/>
    </source>
</evidence>
<dbReference type="SUPFAM" id="SSF102588">
    <property type="entry name" value="LmbE-like"/>
    <property type="match status" value="1"/>
</dbReference>
<keyword evidence="2" id="KW-0812">Transmembrane</keyword>
<dbReference type="InterPro" id="IPR024078">
    <property type="entry name" value="LmbE-like_dom_sf"/>
</dbReference>
<evidence type="ECO:0000313" key="3">
    <source>
        <dbReference type="EMBL" id="GEO91963.1"/>
    </source>
</evidence>
<evidence type="ECO:0000256" key="1">
    <source>
        <dbReference type="ARBA" id="ARBA00022833"/>
    </source>
</evidence>